<evidence type="ECO:0000313" key="2">
    <source>
        <dbReference type="EMBL" id="KAF2458461.1"/>
    </source>
</evidence>
<reference evidence="2" key="1">
    <citation type="journal article" date="2020" name="Stud. Mycol.">
        <title>101 Dothideomycetes genomes: a test case for predicting lifestyles and emergence of pathogens.</title>
        <authorList>
            <person name="Haridas S."/>
            <person name="Albert R."/>
            <person name="Binder M."/>
            <person name="Bloem J."/>
            <person name="Labutti K."/>
            <person name="Salamov A."/>
            <person name="Andreopoulos B."/>
            <person name="Baker S."/>
            <person name="Barry K."/>
            <person name="Bills G."/>
            <person name="Bluhm B."/>
            <person name="Cannon C."/>
            <person name="Castanera R."/>
            <person name="Culley D."/>
            <person name="Daum C."/>
            <person name="Ezra D."/>
            <person name="Gonzalez J."/>
            <person name="Henrissat B."/>
            <person name="Kuo A."/>
            <person name="Liang C."/>
            <person name="Lipzen A."/>
            <person name="Lutzoni F."/>
            <person name="Magnuson J."/>
            <person name="Mondo S."/>
            <person name="Nolan M."/>
            <person name="Ohm R."/>
            <person name="Pangilinan J."/>
            <person name="Park H.-J."/>
            <person name="Ramirez L."/>
            <person name="Alfaro M."/>
            <person name="Sun H."/>
            <person name="Tritt A."/>
            <person name="Yoshinaga Y."/>
            <person name="Zwiers L.-H."/>
            <person name="Turgeon B."/>
            <person name="Goodwin S."/>
            <person name="Spatafora J."/>
            <person name="Crous P."/>
            <person name="Grigoriev I."/>
        </authorList>
    </citation>
    <scope>NUCLEOTIDE SEQUENCE</scope>
    <source>
        <strain evidence="2">ATCC 16933</strain>
    </source>
</reference>
<proteinExistence type="predicted"/>
<accession>A0A6A6P365</accession>
<feature type="compositionally biased region" description="Basic residues" evidence="1">
    <location>
        <begin position="133"/>
        <end position="146"/>
    </location>
</feature>
<organism evidence="2 3">
    <name type="scientific">Lineolata rhizophorae</name>
    <dbReference type="NCBI Taxonomy" id="578093"/>
    <lineage>
        <taxon>Eukaryota</taxon>
        <taxon>Fungi</taxon>
        <taxon>Dikarya</taxon>
        <taxon>Ascomycota</taxon>
        <taxon>Pezizomycotina</taxon>
        <taxon>Dothideomycetes</taxon>
        <taxon>Dothideomycetes incertae sedis</taxon>
        <taxon>Lineolatales</taxon>
        <taxon>Lineolataceae</taxon>
        <taxon>Lineolata</taxon>
    </lineage>
</organism>
<protein>
    <submittedName>
        <fullName evidence="2">Uncharacterized protein</fullName>
    </submittedName>
</protein>
<gene>
    <name evidence="2" type="ORF">BDY21DRAFT_340267</name>
</gene>
<evidence type="ECO:0000313" key="3">
    <source>
        <dbReference type="Proteomes" id="UP000799766"/>
    </source>
</evidence>
<keyword evidence="3" id="KW-1185">Reference proteome</keyword>
<feature type="region of interest" description="Disordered" evidence="1">
    <location>
        <begin position="120"/>
        <end position="146"/>
    </location>
</feature>
<dbReference type="AlphaFoldDB" id="A0A6A6P365"/>
<dbReference type="EMBL" id="MU001677">
    <property type="protein sequence ID" value="KAF2458461.1"/>
    <property type="molecule type" value="Genomic_DNA"/>
</dbReference>
<dbReference type="Proteomes" id="UP000799766">
    <property type="component" value="Unassembled WGS sequence"/>
</dbReference>
<name>A0A6A6P365_9PEZI</name>
<sequence>MTCRTEPRPCPPFLLWRAGKQYIAHASLPHAAGLAQPFGVRRLNNVCVLITALLDLPEPPSNPVLADPARPLERELRPLAPFSQKLPDLNSFISNSLGERVVTRAAPLLRTFPSRAANKLGRPGLLRRASSRERRHPASHVRSRRTTVRISRAPIAPPSTGPPISQPCAGVAAGLHLELFC</sequence>
<evidence type="ECO:0000256" key="1">
    <source>
        <dbReference type="SAM" id="MobiDB-lite"/>
    </source>
</evidence>